<dbReference type="Proteomes" id="UP000218165">
    <property type="component" value="Chromosome"/>
</dbReference>
<gene>
    <name evidence="1" type="ORF">CFK38_01220</name>
</gene>
<organism evidence="1 2">
    <name type="scientific">Brachybacterium vulturis</name>
    <dbReference type="NCBI Taxonomy" id="2017484"/>
    <lineage>
        <taxon>Bacteria</taxon>
        <taxon>Bacillati</taxon>
        <taxon>Actinomycetota</taxon>
        <taxon>Actinomycetes</taxon>
        <taxon>Micrococcales</taxon>
        <taxon>Dermabacteraceae</taxon>
        <taxon>Brachybacterium</taxon>
    </lineage>
</organism>
<dbReference type="AlphaFoldDB" id="A0A291GID1"/>
<keyword evidence="2" id="KW-1185">Reference proteome</keyword>
<name>A0A291GID1_9MICO</name>
<reference evidence="2" key="1">
    <citation type="submission" date="2017-09" db="EMBL/GenBank/DDBJ databases">
        <title>Brachybacterium sp. VM2412.</title>
        <authorList>
            <person name="Tak E.J."/>
            <person name="Bae J.-W."/>
        </authorList>
    </citation>
    <scope>NUCLEOTIDE SEQUENCE [LARGE SCALE GENOMIC DNA]</scope>
    <source>
        <strain evidence="2">VM2412</strain>
    </source>
</reference>
<proteinExistence type="predicted"/>
<dbReference type="KEGG" id="brz:CFK38_01220"/>
<protein>
    <submittedName>
        <fullName evidence="1">Glycosyl transferase</fullName>
    </submittedName>
</protein>
<dbReference type="PANTHER" id="PTHR12526">
    <property type="entry name" value="GLYCOSYLTRANSFERASE"/>
    <property type="match status" value="1"/>
</dbReference>
<dbReference type="CDD" id="cd03801">
    <property type="entry name" value="GT4_PimA-like"/>
    <property type="match status" value="1"/>
</dbReference>
<dbReference type="Pfam" id="PF13692">
    <property type="entry name" value="Glyco_trans_1_4"/>
    <property type="match status" value="1"/>
</dbReference>
<dbReference type="EMBL" id="CP023563">
    <property type="protein sequence ID" value="ATG50293.1"/>
    <property type="molecule type" value="Genomic_DNA"/>
</dbReference>
<evidence type="ECO:0000313" key="2">
    <source>
        <dbReference type="Proteomes" id="UP000218165"/>
    </source>
</evidence>
<dbReference type="GO" id="GO:0016740">
    <property type="term" value="F:transferase activity"/>
    <property type="evidence" value="ECO:0007669"/>
    <property type="project" value="UniProtKB-KW"/>
</dbReference>
<accession>A0A291GID1</accession>
<dbReference type="Gene3D" id="3.40.50.2000">
    <property type="entry name" value="Glycogen Phosphorylase B"/>
    <property type="match status" value="1"/>
</dbReference>
<evidence type="ECO:0000313" key="1">
    <source>
        <dbReference type="EMBL" id="ATG50293.1"/>
    </source>
</evidence>
<keyword evidence="1" id="KW-0808">Transferase</keyword>
<sequence>MSPLWTPSHPRDYIRTIRTFWTTVRGSSPTRQDGDSGRMSTPVRTVMVAHSDAELGLPGRRLLETVTGLRRARYRVVVAVARDGPLVTPLHRAGAEVLIVPTLVLRRHRADSPGRSVHLRAIPAALLSTWRALARVDPQTVYASADDLPLWMILARLRRHRTLVHLRRAGRGEQPVGRLRLLPLLAAHRVLIDSPSTAKTLQQILPSLDTRTEIVLDAIGSPTRPFPPREPLEGPLRILFLGALTPANGPDLVLEAAARLHELGRSTSVTLFVTVAPEDAWFEERLQELTDLEDLTIEIERPGCSAEAFLAQADVVVLPTRLDGPFPVSAIDGILALRPVVIGDTEGTREALERYRTVRLVEPDDVEEIVEALTKLVDRWSEIVERLPTSRETALRRHAPSVYRENIARLCGSAAEGG</sequence>
<dbReference type="SUPFAM" id="SSF53756">
    <property type="entry name" value="UDP-Glycosyltransferase/glycogen phosphorylase"/>
    <property type="match status" value="1"/>
</dbReference>